<reference evidence="3" key="1">
    <citation type="submission" date="2025-08" db="UniProtKB">
        <authorList>
            <consortium name="RefSeq"/>
        </authorList>
    </citation>
    <scope>IDENTIFICATION</scope>
    <source>
        <tissue evidence="3">Muscle</tissue>
    </source>
</reference>
<organism evidence="2 3">
    <name type="scientific">Limulus polyphemus</name>
    <name type="common">Atlantic horseshoe crab</name>
    <dbReference type="NCBI Taxonomy" id="6850"/>
    <lineage>
        <taxon>Eukaryota</taxon>
        <taxon>Metazoa</taxon>
        <taxon>Ecdysozoa</taxon>
        <taxon>Arthropoda</taxon>
        <taxon>Chelicerata</taxon>
        <taxon>Merostomata</taxon>
        <taxon>Xiphosura</taxon>
        <taxon>Limulidae</taxon>
        <taxon>Limulus</taxon>
    </lineage>
</organism>
<keyword evidence="1" id="KW-0732">Signal</keyword>
<evidence type="ECO:0000313" key="2">
    <source>
        <dbReference type="Proteomes" id="UP000694941"/>
    </source>
</evidence>
<name>A0ABM1T8D6_LIMPO</name>
<dbReference type="RefSeq" id="XP_022252142.1">
    <property type="nucleotide sequence ID" value="XM_022396434.1"/>
</dbReference>
<proteinExistence type="predicted"/>
<sequence>MSGNGSLLALVLVWSTVVVTWSQRPPWKIREPCSLHDIATIDDLEELIQLTASSLGVTEMSLLRQLQGHLDEKRHFLGSLQERGEDISTSENLFIPKHGHLLPIPPPSFRLRPFRKLPRRPDNTFFSHLRTAPPPAGVRVQILTDPGSAPFFDVTVTLSPLMSVEDAIRQANIKYSRMVSLPAVSSMIKIRHSQLLQCSIVKGMPGISGFWRIRVLDSDEKVVYDNVCVPSPQELLVEPGMTILLQ</sequence>
<keyword evidence="2" id="KW-1185">Reference proteome</keyword>
<feature type="chain" id="PRO_5046294822" evidence="1">
    <location>
        <begin position="23"/>
        <end position="246"/>
    </location>
</feature>
<evidence type="ECO:0000313" key="3">
    <source>
        <dbReference type="RefSeq" id="XP_022252142.1"/>
    </source>
</evidence>
<dbReference type="Proteomes" id="UP000694941">
    <property type="component" value="Unplaced"/>
</dbReference>
<evidence type="ECO:0000256" key="1">
    <source>
        <dbReference type="SAM" id="SignalP"/>
    </source>
</evidence>
<gene>
    <name evidence="3" type="primary">LOC111087947</name>
</gene>
<feature type="signal peptide" evidence="1">
    <location>
        <begin position="1"/>
        <end position="22"/>
    </location>
</feature>
<protein>
    <submittedName>
        <fullName evidence="3">Uncharacterized protein LOC111087947</fullName>
    </submittedName>
</protein>
<accession>A0ABM1T8D6</accession>
<dbReference type="GeneID" id="111087947"/>